<keyword evidence="2" id="KW-1185">Reference proteome</keyword>
<evidence type="ECO:0008006" key="3">
    <source>
        <dbReference type="Google" id="ProtNLM"/>
    </source>
</evidence>
<dbReference type="Proteomes" id="UP000689967">
    <property type="component" value="Unassembled WGS sequence"/>
</dbReference>
<evidence type="ECO:0000313" key="1">
    <source>
        <dbReference type="EMBL" id="MBU8543654.1"/>
    </source>
</evidence>
<protein>
    <recommendedName>
        <fullName evidence="3">Inosine/uridine-preferring nucleoside hydrolase domain-containing protein</fullName>
    </recommendedName>
</protein>
<dbReference type="RefSeq" id="WP_216874200.1">
    <property type="nucleotide sequence ID" value="NZ_JAERQM010000002.1"/>
</dbReference>
<sequence length="160" mass="16805">MDPEFLGRCAGILCLGGGPGVAPPGGRGGRAANFAADPAAARLVLEAAEARVTVLPASGLGLHLGLRDLAPLPTTLRRALWPRLLVSGLGLRRPRVTPLALLPALRLTHPLLFETREVTLTLGEEGRLAAAAEGPHELVARLRHPEAARAVLLQALSVWR</sequence>
<gene>
    <name evidence="1" type="ORF">JJQ90_08050</name>
</gene>
<name>A0ABS6H4S0_9PROT</name>
<evidence type="ECO:0000313" key="2">
    <source>
        <dbReference type="Proteomes" id="UP000689967"/>
    </source>
</evidence>
<accession>A0ABS6H4S0</accession>
<reference evidence="1 2" key="1">
    <citation type="submission" date="2021-01" db="EMBL/GenBank/DDBJ databases">
        <title>Roseomonas sp. nov, a bacterium isolated from an oil production mixture in Yumen Oilfield.</title>
        <authorList>
            <person name="Wu D."/>
        </authorList>
    </citation>
    <scope>NUCLEOTIDE SEQUENCE [LARGE SCALE GENOMIC DNA]</scope>
    <source>
        <strain evidence="1 2">ROY-5-3</strain>
    </source>
</reference>
<organism evidence="1 2">
    <name type="scientific">Falsiroseomonas oleicola</name>
    <dbReference type="NCBI Taxonomy" id="2801474"/>
    <lineage>
        <taxon>Bacteria</taxon>
        <taxon>Pseudomonadati</taxon>
        <taxon>Pseudomonadota</taxon>
        <taxon>Alphaproteobacteria</taxon>
        <taxon>Acetobacterales</taxon>
        <taxon>Roseomonadaceae</taxon>
        <taxon>Falsiroseomonas</taxon>
    </lineage>
</organism>
<comment type="caution">
    <text evidence="1">The sequence shown here is derived from an EMBL/GenBank/DDBJ whole genome shotgun (WGS) entry which is preliminary data.</text>
</comment>
<dbReference type="EMBL" id="JAERQM010000002">
    <property type="protein sequence ID" value="MBU8543654.1"/>
    <property type="molecule type" value="Genomic_DNA"/>
</dbReference>
<proteinExistence type="predicted"/>